<gene>
    <name evidence="1" type="primary">91</name>
    <name evidence="1" type="ORF">SEA_STORMAGEDDON_91</name>
</gene>
<organism evidence="1 2">
    <name type="scientific">Gordonia phage Stormageddon</name>
    <dbReference type="NCBI Taxonomy" id="2656541"/>
    <lineage>
        <taxon>Viruses</taxon>
        <taxon>Duplodnaviria</taxon>
        <taxon>Heunggongvirae</taxon>
        <taxon>Uroviricota</taxon>
        <taxon>Caudoviricetes</taxon>
        <taxon>Stormageddonvirus</taxon>
        <taxon>Stormageddonvirus Stormageddon</taxon>
    </lineage>
</organism>
<sequence>MRLHRIKVRRPSIYPPVWINHGPGIVRLDEANWRTFNGIGWKWGTYTYWLSIRSEDGVL</sequence>
<protein>
    <submittedName>
        <fullName evidence="1">Uncharacterized protein</fullName>
    </submittedName>
</protein>
<dbReference type="Proteomes" id="UP000423065">
    <property type="component" value="Segment"/>
</dbReference>
<name>A0A649VTR8_9CAUD</name>
<evidence type="ECO:0000313" key="1">
    <source>
        <dbReference type="EMBL" id="QGJ94953.1"/>
    </source>
</evidence>
<proteinExistence type="predicted"/>
<evidence type="ECO:0000313" key="2">
    <source>
        <dbReference type="Proteomes" id="UP000423065"/>
    </source>
</evidence>
<dbReference type="GeneID" id="64766800"/>
<keyword evidence="2" id="KW-1185">Reference proteome</keyword>
<dbReference type="RefSeq" id="YP_010059566.1">
    <property type="nucleotide sequence ID" value="NC_054726.1"/>
</dbReference>
<reference evidence="1 2" key="1">
    <citation type="submission" date="2019-10" db="EMBL/GenBank/DDBJ databases">
        <authorList>
            <person name="Garlena R.A."/>
            <person name="Russell D.A."/>
            <person name="Pope W.H."/>
            <person name="Jacobs-Sera D."/>
            <person name="Hatfull G.F."/>
        </authorList>
    </citation>
    <scope>NUCLEOTIDE SEQUENCE [LARGE SCALE GENOMIC DNA]</scope>
</reference>
<dbReference type="KEGG" id="vg:64766800"/>
<accession>A0A649VTR8</accession>
<dbReference type="EMBL" id="MN586040">
    <property type="protein sequence ID" value="QGJ94953.1"/>
    <property type="molecule type" value="Genomic_DNA"/>
</dbReference>